<sequence length="320" mass="34259">MSIAAEVRHGAGEVVATMKAIGLDVGDYRLSIYSLFASLVVAVLLYAGVQIVLRAVKWLLRRNGKIDDTQRILTEKLVAIGLFTLAMLFGVDLLGIDLTALTVFSGAAGLAIGFGLQKTVGNLIAGIILLMDRSIKPGDVLVVGDAASMGVATLGGVPNVGRVAKIGVRAVSVVTRDGKKHLIPNELLMTQAVENWSYSSREVRVRMRVPVAYDSDVRLAQRIMLDTAKANPRILGHPEPAVWITAFSERAVEHELRYWIVDPEAGLGNIQGEVFLGIWDAFKAAGIRVPYPRQDVRLTGAGEQDESPTSGETGTGAPPP</sequence>
<evidence type="ECO:0000256" key="3">
    <source>
        <dbReference type="ARBA" id="ARBA00022475"/>
    </source>
</evidence>
<accession>A0A7W9EPN4</accession>
<evidence type="ECO:0000313" key="13">
    <source>
        <dbReference type="Proteomes" id="UP000537161"/>
    </source>
</evidence>
<dbReference type="InterPro" id="IPR011014">
    <property type="entry name" value="MscS_channel_TM-2"/>
</dbReference>
<evidence type="ECO:0000259" key="9">
    <source>
        <dbReference type="Pfam" id="PF00924"/>
    </source>
</evidence>
<dbReference type="InterPro" id="IPR052702">
    <property type="entry name" value="MscS-like_channel"/>
</dbReference>
<dbReference type="RefSeq" id="WP_184095926.1">
    <property type="nucleotide sequence ID" value="NZ_JACIJH010000002.1"/>
</dbReference>
<keyword evidence="4 8" id="KW-0812">Transmembrane</keyword>
<name>A0A7W9EPN4_9SPHN</name>
<keyword evidence="3" id="KW-1003">Cell membrane</keyword>
<feature type="region of interest" description="Disordered" evidence="7">
    <location>
        <begin position="297"/>
        <end position="320"/>
    </location>
</feature>
<keyword evidence="5 8" id="KW-1133">Transmembrane helix</keyword>
<dbReference type="GO" id="GO:0008381">
    <property type="term" value="F:mechanosensitive monoatomic ion channel activity"/>
    <property type="evidence" value="ECO:0007669"/>
    <property type="project" value="UniProtKB-ARBA"/>
</dbReference>
<protein>
    <submittedName>
        <fullName evidence="12">Small-conductance mechanosensitive channel</fullName>
    </submittedName>
</protein>
<dbReference type="PANTHER" id="PTHR30347:SF1">
    <property type="entry name" value="MECHANOSENSITIVE CHANNEL MSCK"/>
    <property type="match status" value="1"/>
</dbReference>
<gene>
    <name evidence="12" type="ORF">FHR21_000992</name>
</gene>
<feature type="transmembrane region" description="Helical" evidence="8">
    <location>
        <begin position="108"/>
        <end position="131"/>
    </location>
</feature>
<dbReference type="Pfam" id="PF21088">
    <property type="entry name" value="MS_channel_1st"/>
    <property type="match status" value="1"/>
</dbReference>
<evidence type="ECO:0000256" key="7">
    <source>
        <dbReference type="SAM" id="MobiDB-lite"/>
    </source>
</evidence>
<dbReference type="InterPro" id="IPR011066">
    <property type="entry name" value="MscS_channel_C_sf"/>
</dbReference>
<keyword evidence="13" id="KW-1185">Reference proteome</keyword>
<comment type="caution">
    <text evidence="12">The sequence shown here is derived from an EMBL/GenBank/DDBJ whole genome shotgun (WGS) entry which is preliminary data.</text>
</comment>
<dbReference type="AlphaFoldDB" id="A0A7W9EPN4"/>
<dbReference type="InterPro" id="IPR049278">
    <property type="entry name" value="MS_channel_C"/>
</dbReference>
<dbReference type="Pfam" id="PF21082">
    <property type="entry name" value="MS_channel_3rd"/>
    <property type="match status" value="1"/>
</dbReference>
<dbReference type="EMBL" id="JACIJH010000002">
    <property type="protein sequence ID" value="MBB5705659.1"/>
    <property type="molecule type" value="Genomic_DNA"/>
</dbReference>
<dbReference type="InterPro" id="IPR023408">
    <property type="entry name" value="MscS_beta-dom_sf"/>
</dbReference>
<dbReference type="Gene3D" id="1.10.287.1260">
    <property type="match status" value="1"/>
</dbReference>
<dbReference type="InterPro" id="IPR006685">
    <property type="entry name" value="MscS_channel_2nd"/>
</dbReference>
<evidence type="ECO:0000313" key="12">
    <source>
        <dbReference type="EMBL" id="MBB5705659.1"/>
    </source>
</evidence>
<feature type="transmembrane region" description="Helical" evidence="8">
    <location>
        <begin position="77"/>
        <end position="96"/>
    </location>
</feature>
<evidence type="ECO:0000256" key="4">
    <source>
        <dbReference type="ARBA" id="ARBA00022692"/>
    </source>
</evidence>
<dbReference type="PANTHER" id="PTHR30347">
    <property type="entry name" value="POTASSIUM CHANNEL RELATED"/>
    <property type="match status" value="1"/>
</dbReference>
<dbReference type="SUPFAM" id="SSF82689">
    <property type="entry name" value="Mechanosensitive channel protein MscS (YggB), C-terminal domain"/>
    <property type="match status" value="1"/>
</dbReference>
<comment type="subcellular location">
    <subcellularLocation>
        <location evidence="1">Cell membrane</location>
        <topology evidence="1">Multi-pass membrane protein</topology>
    </subcellularLocation>
</comment>
<keyword evidence="6 8" id="KW-0472">Membrane</keyword>
<dbReference type="SUPFAM" id="SSF50182">
    <property type="entry name" value="Sm-like ribonucleoproteins"/>
    <property type="match status" value="1"/>
</dbReference>
<organism evidence="12 13">
    <name type="scientific">Sphingopyxis panaciterrulae</name>
    <dbReference type="NCBI Taxonomy" id="462372"/>
    <lineage>
        <taxon>Bacteria</taxon>
        <taxon>Pseudomonadati</taxon>
        <taxon>Pseudomonadota</taxon>
        <taxon>Alphaproteobacteria</taxon>
        <taxon>Sphingomonadales</taxon>
        <taxon>Sphingomonadaceae</taxon>
        <taxon>Sphingopyxis</taxon>
    </lineage>
</organism>
<dbReference type="Gene3D" id="2.30.30.60">
    <property type="match status" value="1"/>
</dbReference>
<feature type="transmembrane region" description="Helical" evidence="8">
    <location>
        <begin position="32"/>
        <end position="56"/>
    </location>
</feature>
<dbReference type="SUPFAM" id="SSF82861">
    <property type="entry name" value="Mechanosensitive channel protein MscS (YggB), transmembrane region"/>
    <property type="match status" value="1"/>
</dbReference>
<feature type="domain" description="Mechanosensitive ion channel MscS C-terminal" evidence="10">
    <location>
        <begin position="205"/>
        <end position="288"/>
    </location>
</feature>
<dbReference type="InterPro" id="IPR010920">
    <property type="entry name" value="LSM_dom_sf"/>
</dbReference>
<evidence type="ECO:0000256" key="5">
    <source>
        <dbReference type="ARBA" id="ARBA00022989"/>
    </source>
</evidence>
<evidence type="ECO:0000256" key="6">
    <source>
        <dbReference type="ARBA" id="ARBA00023136"/>
    </source>
</evidence>
<evidence type="ECO:0000256" key="2">
    <source>
        <dbReference type="ARBA" id="ARBA00008017"/>
    </source>
</evidence>
<feature type="domain" description="Mechanosensitive ion channel MscS" evidence="9">
    <location>
        <begin position="119"/>
        <end position="197"/>
    </location>
</feature>
<comment type="similarity">
    <text evidence="2">Belongs to the MscS (TC 1.A.23) family.</text>
</comment>
<evidence type="ECO:0000256" key="8">
    <source>
        <dbReference type="SAM" id="Phobius"/>
    </source>
</evidence>
<dbReference type="InterPro" id="IPR049142">
    <property type="entry name" value="MS_channel_1st"/>
</dbReference>
<reference evidence="12 13" key="1">
    <citation type="submission" date="2020-08" db="EMBL/GenBank/DDBJ databases">
        <title>Genomic Encyclopedia of Type Strains, Phase IV (KMG-IV): sequencing the most valuable type-strain genomes for metagenomic binning, comparative biology and taxonomic classification.</title>
        <authorList>
            <person name="Goeker M."/>
        </authorList>
    </citation>
    <scope>NUCLEOTIDE SEQUENCE [LARGE SCALE GENOMIC DNA]</scope>
    <source>
        <strain evidence="12 13">DSM 27163</strain>
    </source>
</reference>
<feature type="domain" description="Mechanosensitive ion channel transmembrane helices 2/3" evidence="11">
    <location>
        <begin position="76"/>
        <end position="117"/>
    </location>
</feature>
<evidence type="ECO:0000256" key="1">
    <source>
        <dbReference type="ARBA" id="ARBA00004651"/>
    </source>
</evidence>
<evidence type="ECO:0000259" key="10">
    <source>
        <dbReference type="Pfam" id="PF21082"/>
    </source>
</evidence>
<evidence type="ECO:0000259" key="11">
    <source>
        <dbReference type="Pfam" id="PF21088"/>
    </source>
</evidence>
<dbReference type="Proteomes" id="UP000537161">
    <property type="component" value="Unassembled WGS sequence"/>
</dbReference>
<proteinExistence type="inferred from homology"/>
<dbReference type="Pfam" id="PF00924">
    <property type="entry name" value="MS_channel_2nd"/>
    <property type="match status" value="1"/>
</dbReference>
<dbReference type="GO" id="GO:0005886">
    <property type="term" value="C:plasma membrane"/>
    <property type="evidence" value="ECO:0007669"/>
    <property type="project" value="UniProtKB-SubCell"/>
</dbReference>
<dbReference type="Gene3D" id="3.30.70.100">
    <property type="match status" value="1"/>
</dbReference>